<evidence type="ECO:0000313" key="2">
    <source>
        <dbReference type="Proteomes" id="UP001164020"/>
    </source>
</evidence>
<sequence length="75" mass="8305">MRKASHNGQLPRDAGKLRYETVRRMTAENSDDFIRFCRSEKQLLAKHAEVKAVVSTEVSENVQAPSGNEATSSAV</sequence>
<proteinExistence type="predicted"/>
<keyword evidence="2" id="KW-1185">Reference proteome</keyword>
<evidence type="ECO:0000313" key="1">
    <source>
        <dbReference type="EMBL" id="WAP68084.1"/>
    </source>
</evidence>
<gene>
    <name evidence="1" type="ORF">OH818_22265</name>
</gene>
<organism evidence="1 2">
    <name type="scientific">Jiella pelagia</name>
    <dbReference type="NCBI Taxonomy" id="2986949"/>
    <lineage>
        <taxon>Bacteria</taxon>
        <taxon>Pseudomonadati</taxon>
        <taxon>Pseudomonadota</taxon>
        <taxon>Alphaproteobacteria</taxon>
        <taxon>Hyphomicrobiales</taxon>
        <taxon>Aurantimonadaceae</taxon>
        <taxon>Jiella</taxon>
    </lineage>
</organism>
<dbReference type="Proteomes" id="UP001164020">
    <property type="component" value="Chromosome"/>
</dbReference>
<accession>A0ABY7BW72</accession>
<reference evidence="1" key="1">
    <citation type="submission" date="2022-12" db="EMBL/GenBank/DDBJ databases">
        <title>Jiella pelagia sp. nov., isolated from phosphonate enriched culture of Northwest Pacific surface seawater.</title>
        <authorList>
            <person name="Shin D.Y."/>
            <person name="Hwang C.Y."/>
        </authorList>
    </citation>
    <scope>NUCLEOTIDE SEQUENCE</scope>
    <source>
        <strain evidence="1">HL-NP1</strain>
    </source>
</reference>
<dbReference type="RefSeq" id="WP_268880559.1">
    <property type="nucleotide sequence ID" value="NZ_CP114029.1"/>
</dbReference>
<name>A0ABY7BW72_9HYPH</name>
<protein>
    <submittedName>
        <fullName evidence="1">Uncharacterized protein</fullName>
    </submittedName>
</protein>
<dbReference type="EMBL" id="CP114029">
    <property type="protein sequence ID" value="WAP68084.1"/>
    <property type="molecule type" value="Genomic_DNA"/>
</dbReference>